<dbReference type="PROSITE" id="PS00676">
    <property type="entry name" value="SIGMA54_INTERACT_2"/>
    <property type="match status" value="1"/>
</dbReference>
<evidence type="ECO:0000313" key="8">
    <source>
        <dbReference type="Proteomes" id="UP000176244"/>
    </source>
</evidence>
<evidence type="ECO:0000259" key="6">
    <source>
        <dbReference type="PROSITE" id="PS50045"/>
    </source>
</evidence>
<dbReference type="SUPFAM" id="SSF46689">
    <property type="entry name" value="Homeodomain-like"/>
    <property type="match status" value="1"/>
</dbReference>
<dbReference type="GO" id="GO:0005524">
    <property type="term" value="F:ATP binding"/>
    <property type="evidence" value="ECO:0007669"/>
    <property type="project" value="UniProtKB-KW"/>
</dbReference>
<keyword evidence="1" id="KW-0547">Nucleotide-binding</keyword>
<dbReference type="Pfam" id="PF02954">
    <property type="entry name" value="HTH_8"/>
    <property type="match status" value="1"/>
</dbReference>
<dbReference type="Gene3D" id="1.10.10.60">
    <property type="entry name" value="Homeodomain-like"/>
    <property type="match status" value="1"/>
</dbReference>
<dbReference type="InterPro" id="IPR002078">
    <property type="entry name" value="Sigma_54_int"/>
</dbReference>
<dbReference type="AlphaFoldDB" id="A0A1F2PD26"/>
<evidence type="ECO:0000256" key="1">
    <source>
        <dbReference type="ARBA" id="ARBA00022741"/>
    </source>
</evidence>
<keyword evidence="2" id="KW-0067">ATP-binding</keyword>
<dbReference type="PRINTS" id="PR01590">
    <property type="entry name" value="HTHFIS"/>
</dbReference>
<organism evidence="7 8">
    <name type="scientific">Acetobacterium wieringae</name>
    <dbReference type="NCBI Taxonomy" id="52694"/>
    <lineage>
        <taxon>Bacteria</taxon>
        <taxon>Bacillati</taxon>
        <taxon>Bacillota</taxon>
        <taxon>Clostridia</taxon>
        <taxon>Eubacteriales</taxon>
        <taxon>Eubacteriaceae</taxon>
        <taxon>Acetobacterium</taxon>
    </lineage>
</organism>
<dbReference type="RefSeq" id="WP_070372597.1">
    <property type="nucleotide sequence ID" value="NZ_LKEU01000044.1"/>
</dbReference>
<dbReference type="Gene3D" id="1.10.8.60">
    <property type="match status" value="1"/>
</dbReference>
<protein>
    <submittedName>
        <fullName evidence="7">Nitrogen assimilation regulatory protein</fullName>
    </submittedName>
</protein>
<dbReference type="Pfam" id="PF00158">
    <property type="entry name" value="Sigma54_activat"/>
    <property type="match status" value="1"/>
</dbReference>
<dbReference type="InterPro" id="IPR027417">
    <property type="entry name" value="P-loop_NTPase"/>
</dbReference>
<evidence type="ECO:0000256" key="3">
    <source>
        <dbReference type="ARBA" id="ARBA00023015"/>
    </source>
</evidence>
<evidence type="ECO:0000256" key="5">
    <source>
        <dbReference type="ARBA" id="ARBA00023163"/>
    </source>
</evidence>
<accession>A0A1F2PD26</accession>
<dbReference type="InterPro" id="IPR058031">
    <property type="entry name" value="AAA_lid_NorR"/>
</dbReference>
<comment type="caution">
    <text evidence="7">The sequence shown here is derived from an EMBL/GenBank/DDBJ whole genome shotgun (WGS) entry which is preliminary data.</text>
</comment>
<dbReference type="PROSITE" id="PS50045">
    <property type="entry name" value="SIGMA54_INTERACT_4"/>
    <property type="match status" value="1"/>
</dbReference>
<proteinExistence type="predicted"/>
<dbReference type="InterPro" id="IPR025944">
    <property type="entry name" value="Sigma_54_int_dom_CS"/>
</dbReference>
<sequence length="484" mass="55092">MSGILLGDHMNYYNIGDRDSEQFNRMLVESLSEMISISVRGPDKKFVFVSEEFLKGLKLKPADVEGKGSTELIQEKLYESSASERAFSEGTDAKEFFHAIDDQWVYSESKIIKDFKGELEYVVTYSVLPHELLKEIDKMRLHLEYYKQENKQLYNYLIKNDNIHVFADKSMSKIVKNAVKIAPTNASVVITGESGVGKEIIAKVIHENSDRREKPFVAVCIPQMSPALMESELFGYEKGAFTGALSSGHEGLLESANGGTVFLDEIGDISLDLQVKLLRVLENRKFTRVGGTKTIELDVRFIAATNKNLKQMVKDNSFREDLLYRIGVIFLNIPPLRERKDDIIPLVNHFVSLLNKIYCSHHRVAEDAYHLFREYAWPGNVRELRNLVEKLVVLSEENLINAQMVNRLLQGEDFLVADTTIGTRQDHEAIWEENTVIDKYNQIESDKILTALVEAGGNRTIAAEILGISRSTLFRRLKKHPINK</sequence>
<dbReference type="Proteomes" id="UP000176244">
    <property type="component" value="Unassembled WGS sequence"/>
</dbReference>
<dbReference type="InterPro" id="IPR003593">
    <property type="entry name" value="AAA+_ATPase"/>
</dbReference>
<dbReference type="CDD" id="cd00009">
    <property type="entry name" value="AAA"/>
    <property type="match status" value="1"/>
</dbReference>
<dbReference type="InterPro" id="IPR002197">
    <property type="entry name" value="HTH_Fis"/>
</dbReference>
<dbReference type="PANTHER" id="PTHR32071:SF57">
    <property type="entry name" value="C4-DICARBOXYLATE TRANSPORT TRANSCRIPTIONAL REGULATORY PROTEIN DCTD"/>
    <property type="match status" value="1"/>
</dbReference>
<dbReference type="OrthoDB" id="9803970at2"/>
<dbReference type="FunFam" id="3.40.50.300:FF:000006">
    <property type="entry name" value="DNA-binding transcriptional regulator NtrC"/>
    <property type="match status" value="1"/>
</dbReference>
<dbReference type="STRING" id="52694.ACWI_33520"/>
<reference evidence="7 8" key="1">
    <citation type="submission" date="2015-09" db="EMBL/GenBank/DDBJ databases">
        <title>Genome sequence of Acetobacterium wieringae DSM 1911.</title>
        <authorList>
            <person name="Poehlein A."/>
            <person name="Bengelsdorf F.R."/>
            <person name="Schiel-Bengelsdorf B."/>
            <person name="Duerre P."/>
            <person name="Daniel R."/>
        </authorList>
    </citation>
    <scope>NUCLEOTIDE SEQUENCE [LARGE SCALE GENOMIC DNA]</scope>
    <source>
        <strain evidence="7 8">DSM 1911</strain>
    </source>
</reference>
<keyword evidence="5" id="KW-0804">Transcription</keyword>
<name>A0A1F2PD26_9FIRM</name>
<feature type="domain" description="Sigma-54 factor interaction" evidence="6">
    <location>
        <begin position="164"/>
        <end position="393"/>
    </location>
</feature>
<evidence type="ECO:0000256" key="2">
    <source>
        <dbReference type="ARBA" id="ARBA00022840"/>
    </source>
</evidence>
<dbReference type="Gene3D" id="3.40.50.300">
    <property type="entry name" value="P-loop containing nucleotide triphosphate hydrolases"/>
    <property type="match status" value="1"/>
</dbReference>
<keyword evidence="4" id="KW-0238">DNA-binding</keyword>
<dbReference type="InterPro" id="IPR025662">
    <property type="entry name" value="Sigma_54_int_dom_ATP-bd_1"/>
</dbReference>
<dbReference type="InterPro" id="IPR009057">
    <property type="entry name" value="Homeodomain-like_sf"/>
</dbReference>
<dbReference type="PANTHER" id="PTHR32071">
    <property type="entry name" value="TRANSCRIPTIONAL REGULATORY PROTEIN"/>
    <property type="match status" value="1"/>
</dbReference>
<dbReference type="PROSITE" id="PS00675">
    <property type="entry name" value="SIGMA54_INTERACT_1"/>
    <property type="match status" value="1"/>
</dbReference>
<evidence type="ECO:0000256" key="4">
    <source>
        <dbReference type="ARBA" id="ARBA00023125"/>
    </source>
</evidence>
<dbReference type="Pfam" id="PF25601">
    <property type="entry name" value="AAA_lid_14"/>
    <property type="match status" value="1"/>
</dbReference>
<dbReference type="PROSITE" id="PS00688">
    <property type="entry name" value="SIGMA54_INTERACT_3"/>
    <property type="match status" value="1"/>
</dbReference>
<dbReference type="GO" id="GO:0043565">
    <property type="term" value="F:sequence-specific DNA binding"/>
    <property type="evidence" value="ECO:0007669"/>
    <property type="project" value="InterPro"/>
</dbReference>
<dbReference type="GO" id="GO:0006355">
    <property type="term" value="P:regulation of DNA-templated transcription"/>
    <property type="evidence" value="ECO:0007669"/>
    <property type="project" value="InterPro"/>
</dbReference>
<dbReference type="SUPFAM" id="SSF52540">
    <property type="entry name" value="P-loop containing nucleoside triphosphate hydrolases"/>
    <property type="match status" value="1"/>
</dbReference>
<dbReference type="SMART" id="SM00382">
    <property type="entry name" value="AAA"/>
    <property type="match status" value="1"/>
</dbReference>
<keyword evidence="3" id="KW-0805">Transcription regulation</keyword>
<evidence type="ECO:0000313" key="7">
    <source>
        <dbReference type="EMBL" id="OFV69158.1"/>
    </source>
</evidence>
<dbReference type="EMBL" id="LKEU01000044">
    <property type="protein sequence ID" value="OFV69158.1"/>
    <property type="molecule type" value="Genomic_DNA"/>
</dbReference>
<dbReference type="InterPro" id="IPR025943">
    <property type="entry name" value="Sigma_54_int_dom_ATP-bd_2"/>
</dbReference>
<gene>
    <name evidence="7" type="primary">ntrC</name>
    <name evidence="7" type="ORF">ACWI_33520</name>
</gene>